<dbReference type="SUPFAM" id="SSF50923">
    <property type="entry name" value="Hemopexin-like domain"/>
    <property type="match status" value="1"/>
</dbReference>
<organism evidence="2 3">
    <name type="scientific">Molorchus minor</name>
    <dbReference type="NCBI Taxonomy" id="1323400"/>
    <lineage>
        <taxon>Eukaryota</taxon>
        <taxon>Metazoa</taxon>
        <taxon>Ecdysozoa</taxon>
        <taxon>Arthropoda</taxon>
        <taxon>Hexapoda</taxon>
        <taxon>Insecta</taxon>
        <taxon>Pterygota</taxon>
        <taxon>Neoptera</taxon>
        <taxon>Endopterygota</taxon>
        <taxon>Coleoptera</taxon>
        <taxon>Polyphaga</taxon>
        <taxon>Cucujiformia</taxon>
        <taxon>Chrysomeloidea</taxon>
        <taxon>Cerambycidae</taxon>
        <taxon>Lamiinae</taxon>
        <taxon>Monochamini</taxon>
        <taxon>Molorchus</taxon>
    </lineage>
</organism>
<accession>A0ABQ9J983</accession>
<evidence type="ECO:0008006" key="4">
    <source>
        <dbReference type="Google" id="ProtNLM"/>
    </source>
</evidence>
<gene>
    <name evidence="2" type="ORF">NQ317_009100</name>
</gene>
<reference evidence="2" key="1">
    <citation type="journal article" date="2023" name="Insect Mol. Biol.">
        <title>Genome sequencing provides insights into the evolution of gene families encoding plant cell wall-degrading enzymes in longhorned beetles.</title>
        <authorList>
            <person name="Shin N.R."/>
            <person name="Okamura Y."/>
            <person name="Kirsch R."/>
            <person name="Pauchet Y."/>
        </authorList>
    </citation>
    <scope>NUCLEOTIDE SEQUENCE</scope>
    <source>
        <strain evidence="2">MMC_N1</strain>
    </source>
</reference>
<name>A0ABQ9J983_9CUCU</name>
<feature type="repeat" description="Hemopexin" evidence="1">
    <location>
        <begin position="42"/>
        <end position="89"/>
    </location>
</feature>
<dbReference type="Gene3D" id="2.110.10.10">
    <property type="entry name" value="Hemopexin-like domain"/>
    <property type="match status" value="1"/>
</dbReference>
<evidence type="ECO:0000256" key="1">
    <source>
        <dbReference type="PROSITE-ProRule" id="PRU01011"/>
    </source>
</evidence>
<dbReference type="InterPro" id="IPR036375">
    <property type="entry name" value="Hemopexin-like_dom_sf"/>
</dbReference>
<evidence type="ECO:0000313" key="2">
    <source>
        <dbReference type="EMBL" id="KAJ8974533.1"/>
    </source>
</evidence>
<dbReference type="PROSITE" id="PS51642">
    <property type="entry name" value="HEMOPEXIN_2"/>
    <property type="match status" value="2"/>
</dbReference>
<protein>
    <recommendedName>
        <fullName evidence="4">Matrix metalloproteinase</fullName>
    </recommendedName>
</protein>
<dbReference type="SMART" id="SM00120">
    <property type="entry name" value="HX"/>
    <property type="match status" value="2"/>
</dbReference>
<proteinExistence type="predicted"/>
<feature type="repeat" description="Hemopexin" evidence="1">
    <location>
        <begin position="1"/>
        <end position="41"/>
    </location>
</feature>
<dbReference type="Proteomes" id="UP001162164">
    <property type="component" value="Unassembled WGS sequence"/>
</dbReference>
<evidence type="ECO:0000313" key="3">
    <source>
        <dbReference type="Proteomes" id="UP001162164"/>
    </source>
</evidence>
<dbReference type="Pfam" id="PF00045">
    <property type="entry name" value="Hemopexin"/>
    <property type="match status" value="2"/>
</dbReference>
<sequence>MVWGHNGHTYFYSGDKYWKFDEELQRVELDYPRDMSMWKGVGTDIDAVFQWKDGKTYFFKDKGFWKFNDLHMRVDHVEQKLSAPFWMGCSTNYQGKELGQKMPYTLDSTISGVLGVTSSNLNY</sequence>
<keyword evidence="3" id="KW-1185">Reference proteome</keyword>
<dbReference type="InterPro" id="IPR018487">
    <property type="entry name" value="Hemopexin-like_repeat"/>
</dbReference>
<dbReference type="EMBL" id="JAPWTJ010000974">
    <property type="protein sequence ID" value="KAJ8974533.1"/>
    <property type="molecule type" value="Genomic_DNA"/>
</dbReference>
<comment type="caution">
    <text evidence="2">The sequence shown here is derived from an EMBL/GenBank/DDBJ whole genome shotgun (WGS) entry which is preliminary data.</text>
</comment>